<gene>
    <name evidence="2" type="ORF">OBBRIDRAFT_342511</name>
</gene>
<accession>A0A8E2DGR1</accession>
<dbReference type="InterPro" id="IPR000182">
    <property type="entry name" value="GNAT_dom"/>
</dbReference>
<dbReference type="GO" id="GO:0016747">
    <property type="term" value="F:acyltransferase activity, transferring groups other than amino-acyl groups"/>
    <property type="evidence" value="ECO:0007669"/>
    <property type="project" value="InterPro"/>
</dbReference>
<sequence>MTASKLQAAFLGDAARARTVLVRCARGDEPLGHVFATTWDCEGETVAWVTQLVVHTDHRRQYIATSLLARLKEHALFTPARFVGVVSSHPVTCHTVAKVFGPPLAGIARLPLAPIAAHASVLLASSPVTYLASATLHGTLFDPACASGAVSAAFTDFYIEHAGFREALELFEERGAWTLGALPEGHEFLVIVDTKEEDVE</sequence>
<dbReference type="Gene3D" id="3.40.630.30">
    <property type="match status" value="1"/>
</dbReference>
<proteinExistence type="predicted"/>
<keyword evidence="3" id="KW-1185">Reference proteome</keyword>
<dbReference type="InterPro" id="IPR016181">
    <property type="entry name" value="Acyl_CoA_acyltransferase"/>
</dbReference>
<name>A0A8E2DGR1_9APHY</name>
<dbReference type="Pfam" id="PF00583">
    <property type="entry name" value="Acetyltransf_1"/>
    <property type="match status" value="1"/>
</dbReference>
<protein>
    <recommendedName>
        <fullName evidence="1">N-acetyltransferase domain-containing protein</fullName>
    </recommendedName>
</protein>
<dbReference type="AlphaFoldDB" id="A0A8E2DGR1"/>
<dbReference type="OrthoDB" id="2019666at2759"/>
<dbReference type="Proteomes" id="UP000250043">
    <property type="component" value="Unassembled WGS sequence"/>
</dbReference>
<dbReference type="SUPFAM" id="SSF55729">
    <property type="entry name" value="Acyl-CoA N-acyltransferases (Nat)"/>
    <property type="match status" value="1"/>
</dbReference>
<organism evidence="2 3">
    <name type="scientific">Obba rivulosa</name>
    <dbReference type="NCBI Taxonomy" id="1052685"/>
    <lineage>
        <taxon>Eukaryota</taxon>
        <taxon>Fungi</taxon>
        <taxon>Dikarya</taxon>
        <taxon>Basidiomycota</taxon>
        <taxon>Agaricomycotina</taxon>
        <taxon>Agaricomycetes</taxon>
        <taxon>Polyporales</taxon>
        <taxon>Gelatoporiaceae</taxon>
        <taxon>Obba</taxon>
    </lineage>
</organism>
<evidence type="ECO:0000313" key="2">
    <source>
        <dbReference type="EMBL" id="OCH85089.1"/>
    </source>
</evidence>
<evidence type="ECO:0000313" key="3">
    <source>
        <dbReference type="Proteomes" id="UP000250043"/>
    </source>
</evidence>
<evidence type="ECO:0000259" key="1">
    <source>
        <dbReference type="Pfam" id="PF00583"/>
    </source>
</evidence>
<feature type="domain" description="N-acetyltransferase" evidence="1">
    <location>
        <begin position="17"/>
        <end position="76"/>
    </location>
</feature>
<dbReference type="CDD" id="cd04301">
    <property type="entry name" value="NAT_SF"/>
    <property type="match status" value="1"/>
</dbReference>
<dbReference type="EMBL" id="KV722610">
    <property type="protein sequence ID" value="OCH85089.1"/>
    <property type="molecule type" value="Genomic_DNA"/>
</dbReference>
<reference evidence="2 3" key="1">
    <citation type="submission" date="2016-07" db="EMBL/GenBank/DDBJ databases">
        <title>Draft genome of the white-rot fungus Obba rivulosa 3A-2.</title>
        <authorList>
            <consortium name="DOE Joint Genome Institute"/>
            <person name="Miettinen O."/>
            <person name="Riley R."/>
            <person name="Acob R."/>
            <person name="Barry K."/>
            <person name="Cullen D."/>
            <person name="De Vries R."/>
            <person name="Hainaut M."/>
            <person name="Hatakka A."/>
            <person name="Henrissat B."/>
            <person name="Hilden K."/>
            <person name="Kuo R."/>
            <person name="Labutti K."/>
            <person name="Lipzen A."/>
            <person name="Makela M.R."/>
            <person name="Sandor L."/>
            <person name="Spatafora J.W."/>
            <person name="Grigoriev I.V."/>
            <person name="Hibbett D.S."/>
        </authorList>
    </citation>
    <scope>NUCLEOTIDE SEQUENCE [LARGE SCALE GENOMIC DNA]</scope>
    <source>
        <strain evidence="2 3">3A-2</strain>
    </source>
</reference>